<dbReference type="InterPro" id="IPR011701">
    <property type="entry name" value="MFS"/>
</dbReference>
<keyword evidence="2" id="KW-1003">Cell membrane</keyword>
<feature type="transmembrane region" description="Helical" evidence="6">
    <location>
        <begin position="169"/>
        <end position="187"/>
    </location>
</feature>
<name>A0ABP9MMB3_9HYPH</name>
<comment type="subcellular location">
    <subcellularLocation>
        <location evidence="1">Cell membrane</location>
        <topology evidence="1">Multi-pass membrane protein</topology>
    </subcellularLocation>
</comment>
<dbReference type="EMBL" id="BAABIY010000012">
    <property type="protein sequence ID" value="GAA5097195.1"/>
    <property type="molecule type" value="Genomic_DNA"/>
</dbReference>
<feature type="transmembrane region" description="Helical" evidence="6">
    <location>
        <begin position="134"/>
        <end position="157"/>
    </location>
</feature>
<dbReference type="PANTHER" id="PTHR23513">
    <property type="entry name" value="INTEGRAL MEMBRANE EFFLUX PROTEIN-RELATED"/>
    <property type="match status" value="1"/>
</dbReference>
<dbReference type="PANTHER" id="PTHR23513:SF6">
    <property type="entry name" value="MAJOR FACILITATOR SUPERFAMILY ASSOCIATED DOMAIN-CONTAINING PROTEIN"/>
    <property type="match status" value="1"/>
</dbReference>
<comment type="caution">
    <text evidence="7">The sequence shown here is derived from an EMBL/GenBank/DDBJ whole genome shotgun (WGS) entry which is preliminary data.</text>
</comment>
<accession>A0ABP9MMB3</accession>
<feature type="transmembrane region" description="Helical" evidence="6">
    <location>
        <begin position="53"/>
        <end position="77"/>
    </location>
</feature>
<reference evidence="8" key="1">
    <citation type="journal article" date="2019" name="Int. J. Syst. Evol. Microbiol.">
        <title>The Global Catalogue of Microorganisms (GCM) 10K type strain sequencing project: providing services to taxonomists for standard genome sequencing and annotation.</title>
        <authorList>
            <consortium name="The Broad Institute Genomics Platform"/>
            <consortium name="The Broad Institute Genome Sequencing Center for Infectious Disease"/>
            <person name="Wu L."/>
            <person name="Ma J."/>
        </authorList>
    </citation>
    <scope>NUCLEOTIDE SEQUENCE [LARGE SCALE GENOMIC DNA]</scope>
    <source>
        <strain evidence="8">JCM 17706</strain>
    </source>
</reference>
<sequence>MLVVWVIVWQFGIEIDLMVLSTLLGILISFYMPSAVPLIQSIVTKKQLINANATIDMVYELGTIIGMGFSGFILAFAGTKGTLLIGGIFFIIAGLFNVAMKVPKSRRSKSQSNSNWWENYTASLRYFKQNPVLFMPYMSQMIITTLLMTIPVILIPYTQEVLNADSRTFAIFEALYSMGVFIGALFSPFFCKILSIRKTLAFLLAVMVIGLVIPSINTHKFVVFPVYFMIGFGLSSWALSISLSQLSCDPKYQGRLQASFNGISGCCILGFYLFMARDTNSISCQSLYFFKVSLRLLECSSSCFTEMKNTKLYLHAINIYYVYEHLPYFSYLLLKGWQRLRFTFLTNKA</sequence>
<feature type="transmembrane region" description="Helical" evidence="6">
    <location>
        <begin position="256"/>
        <end position="275"/>
    </location>
</feature>
<keyword evidence="4 6" id="KW-1133">Transmembrane helix</keyword>
<feature type="transmembrane region" description="Helical" evidence="6">
    <location>
        <begin position="83"/>
        <end position="100"/>
    </location>
</feature>
<keyword evidence="3 6" id="KW-0812">Transmembrane</keyword>
<keyword evidence="8" id="KW-1185">Reference proteome</keyword>
<dbReference type="Proteomes" id="UP001501525">
    <property type="component" value="Unassembled WGS sequence"/>
</dbReference>
<organism evidence="7 8">
    <name type="scientific">Bartonella acomydis</name>
    <dbReference type="NCBI Taxonomy" id="686234"/>
    <lineage>
        <taxon>Bacteria</taxon>
        <taxon>Pseudomonadati</taxon>
        <taxon>Pseudomonadota</taxon>
        <taxon>Alphaproteobacteria</taxon>
        <taxon>Hyphomicrobiales</taxon>
        <taxon>Bartonellaceae</taxon>
        <taxon>Bartonella</taxon>
    </lineage>
</organism>
<evidence type="ECO:0000256" key="5">
    <source>
        <dbReference type="ARBA" id="ARBA00023136"/>
    </source>
</evidence>
<feature type="transmembrane region" description="Helical" evidence="6">
    <location>
        <begin position="6"/>
        <end position="32"/>
    </location>
</feature>
<feature type="transmembrane region" description="Helical" evidence="6">
    <location>
        <begin position="199"/>
        <end position="216"/>
    </location>
</feature>
<gene>
    <name evidence="7" type="ORF">GCM10023260_06860</name>
</gene>
<evidence type="ECO:0000256" key="4">
    <source>
        <dbReference type="ARBA" id="ARBA00022989"/>
    </source>
</evidence>
<dbReference type="Pfam" id="PF07690">
    <property type="entry name" value="MFS_1"/>
    <property type="match status" value="1"/>
</dbReference>
<dbReference type="Gene3D" id="1.20.1250.20">
    <property type="entry name" value="MFS general substrate transporter like domains"/>
    <property type="match status" value="1"/>
</dbReference>
<keyword evidence="5 6" id="KW-0472">Membrane</keyword>
<proteinExistence type="predicted"/>
<feature type="transmembrane region" description="Helical" evidence="6">
    <location>
        <begin position="222"/>
        <end position="244"/>
    </location>
</feature>
<evidence type="ECO:0000313" key="7">
    <source>
        <dbReference type="EMBL" id="GAA5097195.1"/>
    </source>
</evidence>
<protein>
    <submittedName>
        <fullName evidence="7">Uncharacterized protein</fullName>
    </submittedName>
</protein>
<evidence type="ECO:0000256" key="6">
    <source>
        <dbReference type="SAM" id="Phobius"/>
    </source>
</evidence>
<dbReference type="InterPro" id="IPR036259">
    <property type="entry name" value="MFS_trans_sf"/>
</dbReference>
<evidence type="ECO:0000256" key="2">
    <source>
        <dbReference type="ARBA" id="ARBA00022475"/>
    </source>
</evidence>
<evidence type="ECO:0000256" key="3">
    <source>
        <dbReference type="ARBA" id="ARBA00022692"/>
    </source>
</evidence>
<evidence type="ECO:0000313" key="8">
    <source>
        <dbReference type="Proteomes" id="UP001501525"/>
    </source>
</evidence>
<dbReference type="SUPFAM" id="SSF103473">
    <property type="entry name" value="MFS general substrate transporter"/>
    <property type="match status" value="1"/>
</dbReference>
<evidence type="ECO:0000256" key="1">
    <source>
        <dbReference type="ARBA" id="ARBA00004651"/>
    </source>
</evidence>